<sequence length="226" mass="26115">MLMLMVVLITASLARVPAAHSQPVPHRTLQIQDSTVYIDGKAVPEEVLPSGLILDEVQMQYQVYGLERPVVEIQGQPYRLTESTLEVVDQESYATEDTREVPSESRAKTSRSLSPSSDYMQMLRAQSQRLYESVQREYALEHAAEQRAYRIRQLEPGPERTAHLDTLRQTITQLFDLKQTNRRRELQQLQQQVDAMQQRMQQRAAHREAMIEQRVQQLTNHANHAP</sequence>
<feature type="region of interest" description="Disordered" evidence="2">
    <location>
        <begin position="90"/>
        <end position="116"/>
    </location>
</feature>
<evidence type="ECO:0000313" key="4">
    <source>
        <dbReference type="EMBL" id="PEN07753.1"/>
    </source>
</evidence>
<keyword evidence="1" id="KW-0175">Coiled coil</keyword>
<gene>
    <name evidence="4" type="ORF">CRI93_07145</name>
</gene>
<dbReference type="Proteomes" id="UP000221024">
    <property type="component" value="Unassembled WGS sequence"/>
</dbReference>
<feature type="compositionally biased region" description="Basic and acidic residues" evidence="2">
    <location>
        <begin position="96"/>
        <end position="107"/>
    </location>
</feature>
<reference evidence="4 5" key="1">
    <citation type="submission" date="2017-10" db="EMBL/GenBank/DDBJ databases">
        <title>Draft genome of Longimonas halophila.</title>
        <authorList>
            <person name="Goh K.M."/>
            <person name="Shamsir M.S."/>
            <person name="Lim S.W."/>
        </authorList>
    </citation>
    <scope>NUCLEOTIDE SEQUENCE [LARGE SCALE GENOMIC DNA]</scope>
    <source>
        <strain evidence="4 5">KCTC 42399</strain>
    </source>
</reference>
<protein>
    <recommendedName>
        <fullName evidence="6">PEGA domain-containing protein</fullName>
    </recommendedName>
</protein>
<keyword evidence="3" id="KW-0732">Signal</keyword>
<organism evidence="4 5">
    <name type="scientific">Longimonas halophila</name>
    <dbReference type="NCBI Taxonomy" id="1469170"/>
    <lineage>
        <taxon>Bacteria</taxon>
        <taxon>Pseudomonadati</taxon>
        <taxon>Rhodothermota</taxon>
        <taxon>Rhodothermia</taxon>
        <taxon>Rhodothermales</taxon>
        <taxon>Salisaetaceae</taxon>
        <taxon>Longimonas</taxon>
    </lineage>
</organism>
<name>A0A2H3NQ83_9BACT</name>
<accession>A0A2H3NQ83</accession>
<feature type="coiled-coil region" evidence="1">
    <location>
        <begin position="179"/>
        <end position="206"/>
    </location>
</feature>
<evidence type="ECO:0000256" key="3">
    <source>
        <dbReference type="SAM" id="SignalP"/>
    </source>
</evidence>
<keyword evidence="5" id="KW-1185">Reference proteome</keyword>
<evidence type="ECO:0000256" key="1">
    <source>
        <dbReference type="SAM" id="Coils"/>
    </source>
</evidence>
<dbReference type="EMBL" id="PDEP01000005">
    <property type="protein sequence ID" value="PEN07753.1"/>
    <property type="molecule type" value="Genomic_DNA"/>
</dbReference>
<evidence type="ECO:0000256" key="2">
    <source>
        <dbReference type="SAM" id="MobiDB-lite"/>
    </source>
</evidence>
<comment type="caution">
    <text evidence="4">The sequence shown here is derived from an EMBL/GenBank/DDBJ whole genome shotgun (WGS) entry which is preliminary data.</text>
</comment>
<feature type="chain" id="PRO_5013971270" description="PEGA domain-containing protein" evidence="3">
    <location>
        <begin position="22"/>
        <end position="226"/>
    </location>
</feature>
<proteinExistence type="predicted"/>
<dbReference type="AlphaFoldDB" id="A0A2H3NQ83"/>
<evidence type="ECO:0000313" key="5">
    <source>
        <dbReference type="Proteomes" id="UP000221024"/>
    </source>
</evidence>
<feature type="signal peptide" evidence="3">
    <location>
        <begin position="1"/>
        <end position="21"/>
    </location>
</feature>
<evidence type="ECO:0008006" key="6">
    <source>
        <dbReference type="Google" id="ProtNLM"/>
    </source>
</evidence>